<dbReference type="GO" id="GO:0006508">
    <property type="term" value="P:proteolysis"/>
    <property type="evidence" value="ECO:0007669"/>
    <property type="project" value="InterPro"/>
</dbReference>
<keyword evidence="6" id="KW-1185">Reference proteome</keyword>
<feature type="chain" id="PRO_5011770192" evidence="3">
    <location>
        <begin position="24"/>
        <end position="316"/>
    </location>
</feature>
<reference evidence="5 6" key="1">
    <citation type="submission" date="2016-10" db="EMBL/GenBank/DDBJ databases">
        <authorList>
            <person name="de Groot N.N."/>
        </authorList>
    </citation>
    <scope>NUCLEOTIDE SEQUENCE [LARGE SCALE GENOMIC DNA]</scope>
    <source>
        <strain evidence="5 6">DSM 26424</strain>
    </source>
</reference>
<accession>A0A1G8TNW7</accession>
<evidence type="ECO:0000259" key="4">
    <source>
        <dbReference type="Pfam" id="PF00561"/>
    </source>
</evidence>
<keyword evidence="2" id="KW-0378">Hydrolase</keyword>
<evidence type="ECO:0000256" key="1">
    <source>
        <dbReference type="ARBA" id="ARBA00010088"/>
    </source>
</evidence>
<proteinExistence type="inferred from homology"/>
<dbReference type="STRING" id="555512.SAMN04487993_103131"/>
<dbReference type="PANTHER" id="PTHR43798:SF33">
    <property type="entry name" value="HYDROLASE, PUTATIVE (AFU_ORTHOLOGUE AFUA_2G14860)-RELATED"/>
    <property type="match status" value="1"/>
</dbReference>
<dbReference type="PRINTS" id="PR00793">
    <property type="entry name" value="PROAMNOPTASE"/>
</dbReference>
<evidence type="ECO:0000256" key="2">
    <source>
        <dbReference type="ARBA" id="ARBA00022801"/>
    </source>
</evidence>
<dbReference type="SUPFAM" id="SSF53474">
    <property type="entry name" value="alpha/beta-Hydrolases"/>
    <property type="match status" value="1"/>
</dbReference>
<dbReference type="RefSeq" id="WP_089851738.1">
    <property type="nucleotide sequence ID" value="NZ_FNEJ01000031.1"/>
</dbReference>
<sequence length="316" mass="33321">MPWKVLISLAVLALAGCAATGIASDRSARGAVEAYPPEGRFLEVDGHRVHYVEKGSGPDLVLIHGASGNLRDWTYQAVDRLAPRYRVIAFDRPGLGYTPALSASGDSIFDQADLLVAAARQLGADRPIVVGQSYGGAVALAWAAEHPRHSAGLVLLGAASQTWEDSLPAFYRLTGGPLAPLANSAISALAPESRVQDAIREVFAPNPVPPGYAEHIGAELALRPATLRANARQRASLKAEIAALLPRYPALDLPVELIHGEADRIVGPQIHSVPTARAIPGARLTLLPDVGHMPQHVAPGVMDAAIDRVARRAGLR</sequence>
<dbReference type="GO" id="GO:0016020">
    <property type="term" value="C:membrane"/>
    <property type="evidence" value="ECO:0007669"/>
    <property type="project" value="TreeGrafter"/>
</dbReference>
<dbReference type="PROSITE" id="PS51257">
    <property type="entry name" value="PROKAR_LIPOPROTEIN"/>
    <property type="match status" value="1"/>
</dbReference>
<dbReference type="EMBL" id="FNEJ01000031">
    <property type="protein sequence ID" value="SDJ43276.1"/>
    <property type="molecule type" value="Genomic_DNA"/>
</dbReference>
<organism evidence="5 6">
    <name type="scientific">Salipiger marinus</name>
    <dbReference type="NCBI Taxonomy" id="555512"/>
    <lineage>
        <taxon>Bacteria</taxon>
        <taxon>Pseudomonadati</taxon>
        <taxon>Pseudomonadota</taxon>
        <taxon>Alphaproteobacteria</taxon>
        <taxon>Rhodobacterales</taxon>
        <taxon>Roseobacteraceae</taxon>
        <taxon>Salipiger</taxon>
    </lineage>
</organism>
<keyword evidence="3" id="KW-0732">Signal</keyword>
<dbReference type="Pfam" id="PF00561">
    <property type="entry name" value="Abhydrolase_1"/>
    <property type="match status" value="1"/>
</dbReference>
<dbReference type="OrthoDB" id="9815441at2"/>
<protein>
    <submittedName>
        <fullName evidence="5">Pimeloyl-ACP methyl ester carboxylesterase</fullName>
    </submittedName>
</protein>
<dbReference type="InterPro" id="IPR000073">
    <property type="entry name" value="AB_hydrolase_1"/>
</dbReference>
<dbReference type="GO" id="GO:0008233">
    <property type="term" value="F:peptidase activity"/>
    <property type="evidence" value="ECO:0007669"/>
    <property type="project" value="InterPro"/>
</dbReference>
<dbReference type="InterPro" id="IPR029058">
    <property type="entry name" value="AB_hydrolase_fold"/>
</dbReference>
<comment type="similarity">
    <text evidence="1">Belongs to the peptidase S33 family.</text>
</comment>
<name>A0A1G8TNW7_9RHOB</name>
<evidence type="ECO:0000256" key="3">
    <source>
        <dbReference type="SAM" id="SignalP"/>
    </source>
</evidence>
<dbReference type="AlphaFoldDB" id="A0A1G8TNW7"/>
<feature type="domain" description="AB hydrolase-1" evidence="4">
    <location>
        <begin position="60"/>
        <end position="298"/>
    </location>
</feature>
<dbReference type="InterPro" id="IPR050266">
    <property type="entry name" value="AB_hydrolase_sf"/>
</dbReference>
<evidence type="ECO:0000313" key="6">
    <source>
        <dbReference type="Proteomes" id="UP000199093"/>
    </source>
</evidence>
<gene>
    <name evidence="5" type="ORF">SAMN04487993_103131</name>
</gene>
<dbReference type="Gene3D" id="3.40.50.1820">
    <property type="entry name" value="alpha/beta hydrolase"/>
    <property type="match status" value="1"/>
</dbReference>
<feature type="signal peptide" evidence="3">
    <location>
        <begin position="1"/>
        <end position="23"/>
    </location>
</feature>
<dbReference type="InterPro" id="IPR002410">
    <property type="entry name" value="Peptidase_S33"/>
</dbReference>
<dbReference type="PANTHER" id="PTHR43798">
    <property type="entry name" value="MONOACYLGLYCEROL LIPASE"/>
    <property type="match status" value="1"/>
</dbReference>
<dbReference type="Proteomes" id="UP000199093">
    <property type="component" value="Unassembled WGS sequence"/>
</dbReference>
<evidence type="ECO:0000313" key="5">
    <source>
        <dbReference type="EMBL" id="SDJ43276.1"/>
    </source>
</evidence>
<dbReference type="PRINTS" id="PR00111">
    <property type="entry name" value="ABHYDROLASE"/>
</dbReference>